<dbReference type="PANTHER" id="PTHR30383">
    <property type="entry name" value="THIOESTERASE 1/PROTEASE 1/LYSOPHOSPHOLIPASE L1"/>
    <property type="match status" value="1"/>
</dbReference>
<dbReference type="RefSeq" id="WP_109826193.1">
    <property type="nucleotide sequence ID" value="NZ_CP029494.1"/>
</dbReference>
<dbReference type="InterPro" id="IPR013830">
    <property type="entry name" value="SGNH_hydro"/>
</dbReference>
<dbReference type="Proteomes" id="UP000245368">
    <property type="component" value="Chromosome"/>
</dbReference>
<dbReference type="InterPro" id="IPR036514">
    <property type="entry name" value="SGNH_hydro_sf"/>
</dbReference>
<dbReference type="InterPro" id="IPR051532">
    <property type="entry name" value="Ester_Hydrolysis_Enzymes"/>
</dbReference>
<evidence type="ECO:0000313" key="2">
    <source>
        <dbReference type="EMBL" id="AWN22866.1"/>
    </source>
</evidence>
<evidence type="ECO:0000259" key="1">
    <source>
        <dbReference type="Pfam" id="PF13472"/>
    </source>
</evidence>
<dbReference type="AlphaFoldDB" id="A0A2Z3JFV8"/>
<gene>
    <name evidence="2" type="ORF">DKM44_06180</name>
</gene>
<evidence type="ECO:0000313" key="3">
    <source>
        <dbReference type="Proteomes" id="UP000245368"/>
    </source>
</evidence>
<protein>
    <submittedName>
        <fullName evidence="2">GDSL family lipase</fullName>
    </submittedName>
</protein>
<keyword evidence="3" id="KW-1185">Reference proteome</keyword>
<organism evidence="2 3">
    <name type="scientific">Deinococcus irradiatisoli</name>
    <dbReference type="NCBI Taxonomy" id="2202254"/>
    <lineage>
        <taxon>Bacteria</taxon>
        <taxon>Thermotogati</taxon>
        <taxon>Deinococcota</taxon>
        <taxon>Deinococci</taxon>
        <taxon>Deinococcales</taxon>
        <taxon>Deinococcaceae</taxon>
        <taxon>Deinococcus</taxon>
    </lineage>
</organism>
<reference evidence="2 3" key="1">
    <citation type="submission" date="2018-05" db="EMBL/GenBank/DDBJ databases">
        <title>Complete Genome Sequence of Deinococcus sp. strain 17bor-2.</title>
        <authorList>
            <person name="Srinivasan S."/>
        </authorList>
    </citation>
    <scope>NUCLEOTIDE SEQUENCE [LARGE SCALE GENOMIC DNA]</scope>
    <source>
        <strain evidence="2 3">17bor-2</strain>
    </source>
</reference>
<dbReference type="CDD" id="cd01834">
    <property type="entry name" value="SGNH_hydrolase_like_2"/>
    <property type="match status" value="1"/>
</dbReference>
<dbReference type="SUPFAM" id="SSF52266">
    <property type="entry name" value="SGNH hydrolase"/>
    <property type="match status" value="1"/>
</dbReference>
<dbReference type="Gene3D" id="3.40.50.1110">
    <property type="entry name" value="SGNH hydrolase"/>
    <property type="match status" value="1"/>
</dbReference>
<dbReference type="Pfam" id="PF13472">
    <property type="entry name" value="Lipase_GDSL_2"/>
    <property type="match status" value="1"/>
</dbReference>
<dbReference type="PANTHER" id="PTHR30383:SF5">
    <property type="entry name" value="SGNH HYDROLASE-TYPE ESTERASE DOMAIN-CONTAINING PROTEIN"/>
    <property type="match status" value="1"/>
</dbReference>
<feature type="domain" description="SGNH hydrolase-type esterase" evidence="1">
    <location>
        <begin position="8"/>
        <end position="190"/>
    </location>
</feature>
<dbReference type="KEGG" id="dez:DKM44_06180"/>
<dbReference type="EMBL" id="CP029494">
    <property type="protein sequence ID" value="AWN22866.1"/>
    <property type="molecule type" value="Genomic_DNA"/>
</dbReference>
<sequence length="212" mass="23222">MSAPRWVFIGDSITDADRREDAQGYGDGYVARLREQLLVNDPACRTAFLNRGVGGDTVRHLMRRWHRDATALRPDLLSVKIGVNDVWRAFSGRPEEAVGADEYRAVLRGLLGEASALECRLVLITPFLVEPDRRDRMRLDVERRAGIVSELAAEFGAALVDLQPAFDAAMAASSPEVWAPDRVHPSGPGHLLIARTWLGTVNAASGNASPVR</sequence>
<proteinExistence type="predicted"/>
<name>A0A2Z3JFV8_9DEIO</name>
<accession>A0A2Z3JFV8</accession>
<dbReference type="GO" id="GO:0004622">
    <property type="term" value="F:phosphatidylcholine lysophospholipase activity"/>
    <property type="evidence" value="ECO:0007669"/>
    <property type="project" value="TreeGrafter"/>
</dbReference>